<dbReference type="Proteomes" id="UP001157418">
    <property type="component" value="Unassembled WGS sequence"/>
</dbReference>
<accession>A0AAU9MEL8</accession>
<evidence type="ECO:0000313" key="2">
    <source>
        <dbReference type="Proteomes" id="UP001157418"/>
    </source>
</evidence>
<evidence type="ECO:0008006" key="3">
    <source>
        <dbReference type="Google" id="ProtNLM"/>
    </source>
</evidence>
<comment type="caution">
    <text evidence="1">The sequence shown here is derived from an EMBL/GenBank/DDBJ whole genome shotgun (WGS) entry which is preliminary data.</text>
</comment>
<keyword evidence="2" id="KW-1185">Reference proteome</keyword>
<sequence length="111" mass="11860">MTEISRRSSLRFLLFFSSISLQFFAGFSEDSNSKDVTKVDAHSSSSSKKGSTILITCITIGAFAVTSIKNTGVNGSCASGRRLPAFVSGISNCINFIACDDEDSNLSLKFV</sequence>
<dbReference type="EMBL" id="CAKMRJ010002223">
    <property type="protein sequence ID" value="CAH1426279.1"/>
    <property type="molecule type" value="Genomic_DNA"/>
</dbReference>
<name>A0AAU9MEL8_9ASTR</name>
<proteinExistence type="predicted"/>
<protein>
    <recommendedName>
        <fullName evidence="3">Transmembrane protein</fullName>
    </recommendedName>
</protein>
<dbReference type="AlphaFoldDB" id="A0AAU9MEL8"/>
<organism evidence="1 2">
    <name type="scientific">Lactuca virosa</name>
    <dbReference type="NCBI Taxonomy" id="75947"/>
    <lineage>
        <taxon>Eukaryota</taxon>
        <taxon>Viridiplantae</taxon>
        <taxon>Streptophyta</taxon>
        <taxon>Embryophyta</taxon>
        <taxon>Tracheophyta</taxon>
        <taxon>Spermatophyta</taxon>
        <taxon>Magnoliopsida</taxon>
        <taxon>eudicotyledons</taxon>
        <taxon>Gunneridae</taxon>
        <taxon>Pentapetalae</taxon>
        <taxon>asterids</taxon>
        <taxon>campanulids</taxon>
        <taxon>Asterales</taxon>
        <taxon>Asteraceae</taxon>
        <taxon>Cichorioideae</taxon>
        <taxon>Cichorieae</taxon>
        <taxon>Lactucinae</taxon>
        <taxon>Lactuca</taxon>
    </lineage>
</organism>
<evidence type="ECO:0000313" key="1">
    <source>
        <dbReference type="EMBL" id="CAH1426279.1"/>
    </source>
</evidence>
<gene>
    <name evidence="1" type="ORF">LVIROSA_LOCUS13368</name>
</gene>
<reference evidence="1 2" key="1">
    <citation type="submission" date="2022-01" db="EMBL/GenBank/DDBJ databases">
        <authorList>
            <person name="Xiong W."/>
            <person name="Schranz E."/>
        </authorList>
    </citation>
    <scope>NUCLEOTIDE SEQUENCE [LARGE SCALE GENOMIC DNA]</scope>
</reference>